<dbReference type="EMBL" id="PQ421477">
    <property type="protein sequence ID" value="XHV14280.1"/>
    <property type="molecule type" value="Genomic_DNA"/>
</dbReference>
<feature type="compositionally biased region" description="Basic and acidic residues" evidence="1">
    <location>
        <begin position="68"/>
        <end position="86"/>
    </location>
</feature>
<organism evidence="2">
    <name type="scientific">Aeromonas phage vB_AdhaP_MF</name>
    <dbReference type="NCBI Taxonomy" id="3367373"/>
    <lineage>
        <taxon>Viruses</taxon>
        <taxon>Duplodnaviria</taxon>
        <taxon>Heunggongvirae</taxon>
        <taxon>Uroviricota</taxon>
        <taxon>Caudoviricetes</taxon>
        <taxon>Autographiviridae</taxon>
    </lineage>
</organism>
<feature type="compositionally biased region" description="Basic and acidic residues" evidence="1">
    <location>
        <begin position="105"/>
        <end position="117"/>
    </location>
</feature>
<evidence type="ECO:0000313" key="2">
    <source>
        <dbReference type="EMBL" id="XHV14280.1"/>
    </source>
</evidence>
<feature type="compositionally biased region" description="Low complexity" evidence="1">
    <location>
        <begin position="24"/>
        <end position="34"/>
    </location>
</feature>
<accession>A0AB74UQ65</accession>
<reference evidence="2" key="1">
    <citation type="submission" date="2024-10" db="EMBL/GenBank/DDBJ databases">
        <title>Characterization of Aeromonas dhakensis bacteriophages.</title>
        <authorList>
            <person name="Ansari F."/>
            <person name="Tyagi A."/>
            <person name="Shashidhar R."/>
            <person name="Nagar V."/>
        </authorList>
    </citation>
    <scope>NUCLEOTIDE SEQUENCE</scope>
</reference>
<feature type="compositionally biased region" description="Acidic residues" evidence="1">
    <location>
        <begin position="89"/>
        <end position="104"/>
    </location>
</feature>
<feature type="region of interest" description="Disordered" evidence="1">
    <location>
        <begin position="17"/>
        <end position="128"/>
    </location>
</feature>
<sequence length="128" mass="13768">MGKGVKKITGAISKGVGAITGSNAAKKAAQEQAQMMDRQTQFEREQAAKAAEQAQLQARSQQSQIESGIERDKAIAKAEEERKRASEGSSDEVDVDLAAEGEVDADGRRINTREKFMSKRSGSSGLRI</sequence>
<protein>
    <recommendedName>
        <fullName evidence="3">Host specificity protein B</fullName>
    </recommendedName>
</protein>
<gene>
    <name evidence="2" type="ORF">vBAdhaPMF_0033</name>
</gene>
<proteinExistence type="predicted"/>
<name>A0AB74UQ65_9CAUD</name>
<feature type="compositionally biased region" description="Low complexity" evidence="1">
    <location>
        <begin position="48"/>
        <end position="64"/>
    </location>
</feature>
<evidence type="ECO:0000256" key="1">
    <source>
        <dbReference type="SAM" id="MobiDB-lite"/>
    </source>
</evidence>
<evidence type="ECO:0008006" key="3">
    <source>
        <dbReference type="Google" id="ProtNLM"/>
    </source>
</evidence>